<keyword evidence="3" id="KW-1185">Reference proteome</keyword>
<dbReference type="Proteomes" id="UP000054466">
    <property type="component" value="Unassembled WGS sequence"/>
</dbReference>
<dbReference type="RefSeq" id="XP_016242062.1">
    <property type="nucleotide sequence ID" value="XM_016400292.1"/>
</dbReference>
<feature type="non-terminal residue" evidence="2">
    <location>
        <position position="1"/>
    </location>
</feature>
<name>A0A0D1Z2F5_9EURO</name>
<sequence>MLKEAEDDLNTQAGSSMSRPYPEPNPHNAGAIQLDAEESLPTPEIKLPGPEVPETPQGISDDIEFSQGDSTPDGWIYDVEGETWEKGKVYRTYVVKLKVKDDFVENLGETGVLHIALKQTHFLAAVGNFVERNEKRIFVITNTS</sequence>
<organism evidence="2 3">
    <name type="scientific">Cladophialophora immunda</name>
    <dbReference type="NCBI Taxonomy" id="569365"/>
    <lineage>
        <taxon>Eukaryota</taxon>
        <taxon>Fungi</taxon>
        <taxon>Dikarya</taxon>
        <taxon>Ascomycota</taxon>
        <taxon>Pezizomycotina</taxon>
        <taxon>Eurotiomycetes</taxon>
        <taxon>Chaetothyriomycetidae</taxon>
        <taxon>Chaetothyriales</taxon>
        <taxon>Herpotrichiellaceae</taxon>
        <taxon>Cladophialophora</taxon>
    </lineage>
</organism>
<proteinExistence type="predicted"/>
<reference evidence="2 3" key="1">
    <citation type="submission" date="2015-01" db="EMBL/GenBank/DDBJ databases">
        <title>The Genome Sequence of Cladophialophora immunda CBS83496.</title>
        <authorList>
            <consortium name="The Broad Institute Genomics Platform"/>
            <person name="Cuomo C."/>
            <person name="de Hoog S."/>
            <person name="Gorbushina A."/>
            <person name="Stielow B."/>
            <person name="Teixiera M."/>
            <person name="Abouelleil A."/>
            <person name="Chapman S.B."/>
            <person name="Priest M."/>
            <person name="Young S.K."/>
            <person name="Wortman J."/>
            <person name="Nusbaum C."/>
            <person name="Birren B."/>
        </authorList>
    </citation>
    <scope>NUCLEOTIDE SEQUENCE [LARGE SCALE GENOMIC DNA]</scope>
    <source>
        <strain evidence="2 3">CBS 83496</strain>
    </source>
</reference>
<evidence type="ECO:0000313" key="3">
    <source>
        <dbReference type="Proteomes" id="UP000054466"/>
    </source>
</evidence>
<gene>
    <name evidence="2" type="ORF">PV07_12731</name>
</gene>
<dbReference type="AlphaFoldDB" id="A0A0D1Z2F5"/>
<dbReference type="HOGENOM" id="CLU_1796278_0_0_1"/>
<evidence type="ECO:0000256" key="1">
    <source>
        <dbReference type="SAM" id="MobiDB-lite"/>
    </source>
</evidence>
<accession>A0A0D1Z2F5</accession>
<feature type="region of interest" description="Disordered" evidence="1">
    <location>
        <begin position="1"/>
        <end position="72"/>
    </location>
</feature>
<dbReference type="VEuPathDB" id="FungiDB:PV07_12731"/>
<dbReference type="GeneID" id="27351925"/>
<dbReference type="EMBL" id="KN847136">
    <property type="protein sequence ID" value="KIW21846.1"/>
    <property type="molecule type" value="Genomic_DNA"/>
</dbReference>
<evidence type="ECO:0000313" key="2">
    <source>
        <dbReference type="EMBL" id="KIW21846.1"/>
    </source>
</evidence>
<protein>
    <submittedName>
        <fullName evidence="2">Uncharacterized protein</fullName>
    </submittedName>
</protein>